<keyword evidence="3" id="KW-1185">Reference proteome</keyword>
<name>A0A7J8J1C5_MOLMO</name>
<evidence type="ECO:0000313" key="2">
    <source>
        <dbReference type="EMBL" id="KAF6489942.1"/>
    </source>
</evidence>
<gene>
    <name evidence="2" type="ORF">HJG59_010333</name>
</gene>
<dbReference type="AlphaFoldDB" id="A0A7J8J1C5"/>
<feature type="compositionally biased region" description="Basic residues" evidence="1">
    <location>
        <begin position="82"/>
        <end position="94"/>
    </location>
</feature>
<organism evidence="2 3">
    <name type="scientific">Molossus molossus</name>
    <name type="common">Pallas' mastiff bat</name>
    <name type="synonym">Vespertilio molossus</name>
    <dbReference type="NCBI Taxonomy" id="27622"/>
    <lineage>
        <taxon>Eukaryota</taxon>
        <taxon>Metazoa</taxon>
        <taxon>Chordata</taxon>
        <taxon>Craniata</taxon>
        <taxon>Vertebrata</taxon>
        <taxon>Euteleostomi</taxon>
        <taxon>Mammalia</taxon>
        <taxon>Eutheria</taxon>
        <taxon>Laurasiatheria</taxon>
        <taxon>Chiroptera</taxon>
        <taxon>Yangochiroptera</taxon>
        <taxon>Molossidae</taxon>
        <taxon>Molossus</taxon>
    </lineage>
</organism>
<sequence>MYHRPDRTLMADLLFLRCYSFSHLQIIAFLKRPLKNLIEPPLGTLPKKVQHYLNVSMVGLHLHDVRCRGNSSRLPSGDNRLHLRTSKSTPKKTQRKDGLQSVSQEAALTRHCISRHFDLGLPSIQN</sequence>
<accession>A0A7J8J1C5</accession>
<dbReference type="EMBL" id="JACASF010000003">
    <property type="protein sequence ID" value="KAF6489942.1"/>
    <property type="molecule type" value="Genomic_DNA"/>
</dbReference>
<evidence type="ECO:0000313" key="3">
    <source>
        <dbReference type="Proteomes" id="UP000550707"/>
    </source>
</evidence>
<proteinExistence type="predicted"/>
<dbReference type="Proteomes" id="UP000550707">
    <property type="component" value="Unassembled WGS sequence"/>
</dbReference>
<evidence type="ECO:0000256" key="1">
    <source>
        <dbReference type="SAM" id="MobiDB-lite"/>
    </source>
</evidence>
<feature type="region of interest" description="Disordered" evidence="1">
    <location>
        <begin position="70"/>
        <end position="101"/>
    </location>
</feature>
<protein>
    <submittedName>
        <fullName evidence="2">Uncharacterized protein</fullName>
    </submittedName>
</protein>
<comment type="caution">
    <text evidence="2">The sequence shown here is derived from an EMBL/GenBank/DDBJ whole genome shotgun (WGS) entry which is preliminary data.</text>
</comment>
<reference evidence="2 3" key="1">
    <citation type="journal article" date="2020" name="Nature">
        <title>Six reference-quality genomes reveal evolution of bat adaptations.</title>
        <authorList>
            <person name="Jebb D."/>
            <person name="Huang Z."/>
            <person name="Pippel M."/>
            <person name="Hughes G.M."/>
            <person name="Lavrichenko K."/>
            <person name="Devanna P."/>
            <person name="Winkler S."/>
            <person name="Jermiin L.S."/>
            <person name="Skirmuntt E.C."/>
            <person name="Katzourakis A."/>
            <person name="Burkitt-Gray L."/>
            <person name="Ray D.A."/>
            <person name="Sullivan K.A.M."/>
            <person name="Roscito J.G."/>
            <person name="Kirilenko B.M."/>
            <person name="Davalos L.M."/>
            <person name="Corthals A.P."/>
            <person name="Power M.L."/>
            <person name="Jones G."/>
            <person name="Ransome R.D."/>
            <person name="Dechmann D.K.N."/>
            <person name="Locatelli A.G."/>
            <person name="Puechmaille S.J."/>
            <person name="Fedrigo O."/>
            <person name="Jarvis E.D."/>
            <person name="Hiller M."/>
            <person name="Vernes S.C."/>
            <person name="Myers E.W."/>
            <person name="Teeling E.C."/>
        </authorList>
    </citation>
    <scope>NUCLEOTIDE SEQUENCE [LARGE SCALE GENOMIC DNA]</scope>
    <source>
        <strain evidence="2">MMolMol1</strain>
        <tissue evidence="2">Muscle</tissue>
    </source>
</reference>